<dbReference type="Proteomes" id="UP000075473">
    <property type="component" value="Unassembled WGS sequence"/>
</dbReference>
<organism evidence="1 2">
    <name type="scientific">Acetobacter cerevisiae</name>
    <dbReference type="NCBI Taxonomy" id="178900"/>
    <lineage>
        <taxon>Bacteria</taxon>
        <taxon>Pseudomonadati</taxon>
        <taxon>Pseudomonadota</taxon>
        <taxon>Alphaproteobacteria</taxon>
        <taxon>Acetobacterales</taxon>
        <taxon>Acetobacteraceae</taxon>
        <taxon>Acetobacter</taxon>
    </lineage>
</organism>
<accession>A0A149QPD4</accession>
<evidence type="ECO:0000313" key="2">
    <source>
        <dbReference type="Proteomes" id="UP000075473"/>
    </source>
</evidence>
<name>A0A149QPD4_9PROT</name>
<dbReference type="EMBL" id="LHZA01000106">
    <property type="protein sequence ID" value="KXU99172.1"/>
    <property type="molecule type" value="Genomic_DNA"/>
</dbReference>
<evidence type="ECO:0000313" key="1">
    <source>
        <dbReference type="EMBL" id="KXU99172.1"/>
    </source>
</evidence>
<comment type="caution">
    <text evidence="1">The sequence shown here is derived from an EMBL/GenBank/DDBJ whole genome shotgun (WGS) entry which is preliminary data.</text>
</comment>
<sequence length="70" mass="7711">MRAGHNDAGLFLLSGTDAIAAPAEQNCAHLNRLTYLGEAARRERKALLARLLRGVFPRLIKKIKKSENLA</sequence>
<protein>
    <submittedName>
        <fullName evidence="1">Uncharacterized protein</fullName>
    </submittedName>
</protein>
<reference evidence="1 2" key="1">
    <citation type="submission" date="2015-06" db="EMBL/GenBank/DDBJ databases">
        <title>Improved classification and identification of acetic acid bacteria using matrix-assisted laser desorption/ionization time-of-flight mass spectrometry; Gluconobacter nephelii and Gluconobacter uchimurae are later heterotypic synonyms of Gluconobacter japonicus and Gluconobacter oxydans, respectively.</title>
        <authorList>
            <person name="Li L."/>
            <person name="Cleenwerck I."/>
            <person name="De Vuyst L."/>
            <person name="Vandamme P."/>
        </authorList>
    </citation>
    <scope>NUCLEOTIDE SEQUENCE [LARGE SCALE GENOMIC DNA]</scope>
    <source>
        <strain evidence="1 2">LMG 1625</strain>
    </source>
</reference>
<dbReference type="PATRIC" id="fig|178900.5.peg.1536"/>
<gene>
    <name evidence="1" type="ORF">AD928_02425</name>
</gene>
<dbReference type="AlphaFoldDB" id="A0A149QPD4"/>
<proteinExistence type="predicted"/>